<dbReference type="EMBL" id="CP018632">
    <property type="protein sequence ID" value="ASJ70298.1"/>
    <property type="molecule type" value="Genomic_DNA"/>
</dbReference>
<gene>
    <name evidence="2" type="ORF">IMCC3135_00860</name>
</gene>
<feature type="region of interest" description="Disordered" evidence="1">
    <location>
        <begin position="41"/>
        <end position="63"/>
    </location>
</feature>
<dbReference type="KEGG" id="gai:IMCC3135_00860"/>
<reference evidence="2 3" key="1">
    <citation type="submission" date="2016-12" db="EMBL/GenBank/DDBJ databases">
        <authorList>
            <person name="Song W.-J."/>
            <person name="Kurnit D.M."/>
        </authorList>
    </citation>
    <scope>NUCLEOTIDE SEQUENCE [LARGE SCALE GENOMIC DNA]</scope>
    <source>
        <strain evidence="2 3">IMCC3135</strain>
    </source>
</reference>
<evidence type="ECO:0000313" key="2">
    <source>
        <dbReference type="EMBL" id="ASJ70298.1"/>
    </source>
</evidence>
<sequence length="63" mass="7213">MPLFFAMLMTTLLTSCGTYQGNEQWRRSACNELVNSDERAQCEEEAGRSESEYKQDVEEALTN</sequence>
<keyword evidence="3" id="KW-1185">Reference proteome</keyword>
<evidence type="ECO:0000313" key="3">
    <source>
        <dbReference type="Proteomes" id="UP000250079"/>
    </source>
</evidence>
<feature type="compositionally biased region" description="Basic and acidic residues" evidence="1">
    <location>
        <begin position="41"/>
        <end position="57"/>
    </location>
</feature>
<protein>
    <submittedName>
        <fullName evidence="2">Uncharacterized protein</fullName>
    </submittedName>
</protein>
<proteinExistence type="predicted"/>
<organism evidence="2 3">
    <name type="scientific">Granulosicoccus antarcticus IMCC3135</name>
    <dbReference type="NCBI Taxonomy" id="1192854"/>
    <lineage>
        <taxon>Bacteria</taxon>
        <taxon>Pseudomonadati</taxon>
        <taxon>Pseudomonadota</taxon>
        <taxon>Gammaproteobacteria</taxon>
        <taxon>Chromatiales</taxon>
        <taxon>Granulosicoccaceae</taxon>
        <taxon>Granulosicoccus</taxon>
    </lineage>
</organism>
<dbReference type="Proteomes" id="UP000250079">
    <property type="component" value="Chromosome"/>
</dbReference>
<evidence type="ECO:0000256" key="1">
    <source>
        <dbReference type="SAM" id="MobiDB-lite"/>
    </source>
</evidence>
<accession>A0A2Z2NK95</accession>
<dbReference type="AlphaFoldDB" id="A0A2Z2NK95"/>
<name>A0A2Z2NK95_9GAMM</name>
<dbReference type="RefSeq" id="WP_157735672.1">
    <property type="nucleotide sequence ID" value="NZ_CP018632.1"/>
</dbReference>